<name>A0A6A6VPH9_9PLEO</name>
<evidence type="ECO:0000256" key="2">
    <source>
        <dbReference type="ARBA" id="ARBA00022857"/>
    </source>
</evidence>
<evidence type="ECO:0000256" key="3">
    <source>
        <dbReference type="ARBA" id="ARBA00023002"/>
    </source>
</evidence>
<accession>A0A6A6VPH9</accession>
<evidence type="ECO:0000256" key="1">
    <source>
        <dbReference type="ARBA" id="ARBA00006484"/>
    </source>
</evidence>
<dbReference type="PRINTS" id="PR00081">
    <property type="entry name" value="GDHRDH"/>
</dbReference>
<dbReference type="SUPFAM" id="SSF51735">
    <property type="entry name" value="NAD(P)-binding Rossmann-fold domains"/>
    <property type="match status" value="1"/>
</dbReference>
<dbReference type="PANTHER" id="PTHR43963">
    <property type="entry name" value="CARBONYL REDUCTASE 1-RELATED"/>
    <property type="match status" value="1"/>
</dbReference>
<reference evidence="4" key="1">
    <citation type="journal article" date="2020" name="Stud. Mycol.">
        <title>101 Dothideomycetes genomes: a test case for predicting lifestyles and emergence of pathogens.</title>
        <authorList>
            <person name="Haridas S."/>
            <person name="Albert R."/>
            <person name="Binder M."/>
            <person name="Bloem J."/>
            <person name="Labutti K."/>
            <person name="Salamov A."/>
            <person name="Andreopoulos B."/>
            <person name="Baker S."/>
            <person name="Barry K."/>
            <person name="Bills G."/>
            <person name="Bluhm B."/>
            <person name="Cannon C."/>
            <person name="Castanera R."/>
            <person name="Culley D."/>
            <person name="Daum C."/>
            <person name="Ezra D."/>
            <person name="Gonzalez J."/>
            <person name="Henrissat B."/>
            <person name="Kuo A."/>
            <person name="Liang C."/>
            <person name="Lipzen A."/>
            <person name="Lutzoni F."/>
            <person name="Magnuson J."/>
            <person name="Mondo S."/>
            <person name="Nolan M."/>
            <person name="Ohm R."/>
            <person name="Pangilinan J."/>
            <person name="Park H.-J."/>
            <person name="Ramirez L."/>
            <person name="Alfaro M."/>
            <person name="Sun H."/>
            <person name="Tritt A."/>
            <person name="Yoshinaga Y."/>
            <person name="Zwiers L.-H."/>
            <person name="Turgeon B."/>
            <person name="Goodwin S."/>
            <person name="Spatafora J."/>
            <person name="Crous P."/>
            <person name="Grigoriev I."/>
        </authorList>
    </citation>
    <scope>NUCLEOTIDE SEQUENCE</scope>
    <source>
        <strain evidence="4">CBS 119925</strain>
    </source>
</reference>
<evidence type="ECO:0000313" key="4">
    <source>
        <dbReference type="EMBL" id="KAF2752083.1"/>
    </source>
</evidence>
<dbReference type="Gene3D" id="3.40.50.720">
    <property type="entry name" value="NAD(P)-binding Rossmann-like Domain"/>
    <property type="match status" value="1"/>
</dbReference>
<dbReference type="GO" id="GO:0016491">
    <property type="term" value="F:oxidoreductase activity"/>
    <property type="evidence" value="ECO:0007669"/>
    <property type="project" value="UniProtKB-KW"/>
</dbReference>
<dbReference type="InterPro" id="IPR002347">
    <property type="entry name" value="SDR_fam"/>
</dbReference>
<proteinExistence type="inferred from homology"/>
<organism evidence="4 5">
    <name type="scientific">Sporormia fimetaria CBS 119925</name>
    <dbReference type="NCBI Taxonomy" id="1340428"/>
    <lineage>
        <taxon>Eukaryota</taxon>
        <taxon>Fungi</taxon>
        <taxon>Dikarya</taxon>
        <taxon>Ascomycota</taxon>
        <taxon>Pezizomycotina</taxon>
        <taxon>Dothideomycetes</taxon>
        <taxon>Pleosporomycetidae</taxon>
        <taxon>Pleosporales</taxon>
        <taxon>Sporormiaceae</taxon>
        <taxon>Sporormia</taxon>
    </lineage>
</organism>
<comment type="similarity">
    <text evidence="1">Belongs to the short-chain dehydrogenases/reductases (SDR) family.</text>
</comment>
<dbReference type="Proteomes" id="UP000799440">
    <property type="component" value="Unassembled WGS sequence"/>
</dbReference>
<dbReference type="OrthoDB" id="191139at2759"/>
<sequence length="244" mass="26133">MAPQDITKPIALITGANKSIGFTLARSLARDHSFHILLCSRSPERGATAASELRSQGLSVDAITLDLTSDASILSAAAHVRTTYGRLNVLVNNAAIILDGLTVPSETLSVRELAHKTFDTNVFGTYAVTEAFLPLLHSSLSPQYPQHGPPRIVFLSSTLGSVSDRLSTSSVYDGVGSEVYRCSKAATNMLGGIYARRFLESGWKVSVVCPGYVKTDMNAGQGMVTVEGRVEEGWMREEGLEGLL</sequence>
<dbReference type="AlphaFoldDB" id="A0A6A6VPH9"/>
<dbReference type="EMBL" id="MU006561">
    <property type="protein sequence ID" value="KAF2752083.1"/>
    <property type="molecule type" value="Genomic_DNA"/>
</dbReference>
<keyword evidence="2" id="KW-0521">NADP</keyword>
<keyword evidence="3" id="KW-0560">Oxidoreductase</keyword>
<dbReference type="InterPro" id="IPR036291">
    <property type="entry name" value="NAD(P)-bd_dom_sf"/>
</dbReference>
<evidence type="ECO:0000313" key="5">
    <source>
        <dbReference type="Proteomes" id="UP000799440"/>
    </source>
</evidence>
<keyword evidence="5" id="KW-1185">Reference proteome</keyword>
<dbReference type="Pfam" id="PF00106">
    <property type="entry name" value="adh_short"/>
    <property type="match status" value="1"/>
</dbReference>
<protein>
    <submittedName>
        <fullName evidence="4">Carbonyl reductase</fullName>
    </submittedName>
</protein>
<gene>
    <name evidence="4" type="ORF">M011DRAFT_15743</name>
</gene>
<dbReference type="PANTHER" id="PTHR43963:SF6">
    <property type="entry name" value="CHAIN DEHYDROGENASE FAMILY PROTEIN, PUTATIVE (AFU_ORTHOLOGUE AFUA_3G15350)-RELATED"/>
    <property type="match status" value="1"/>
</dbReference>